<dbReference type="PANTHER" id="PTHR43031">
    <property type="entry name" value="FAD-DEPENDENT OXIDOREDUCTASE"/>
    <property type="match status" value="1"/>
</dbReference>
<dbReference type="SMART" id="SM00450">
    <property type="entry name" value="RHOD"/>
    <property type="match status" value="1"/>
</dbReference>
<evidence type="ECO:0000313" key="3">
    <source>
        <dbReference type="EMBL" id="EGF85807.1"/>
    </source>
</evidence>
<sequence>MKIFLIIVIVLLIIVFGLYAFWLKLLKGKPGRIAGADVEKKTFEEALVVDVRWRKEYARGHAINAVNLPIKLFKNGSDVLDDYKDKDIILYCVVDVTSRATEKLLRERGFTKLHIGDGIKQYDYGKAIYSNALLSEFKYRISASKNKQFLNLGSEVLSDEEIKVSPDEVDSVLDRLDKSSEIFVYSDKPELSKAVCKKLGLDGYTIINLVEPFITASYRNAFYNRNDYIESQDEKEAATCSA</sequence>
<dbReference type="EMBL" id="ACRO01000006">
    <property type="protein sequence ID" value="EGF85807.1"/>
    <property type="molecule type" value="Genomic_DNA"/>
</dbReference>
<dbReference type="SUPFAM" id="SSF52821">
    <property type="entry name" value="Rhodanese/Cell cycle control phosphatase"/>
    <property type="match status" value="1"/>
</dbReference>
<keyword evidence="1" id="KW-0472">Membrane</keyword>
<accession>A0AA87DXF4</accession>
<dbReference type="AlphaFoldDB" id="A0AA87DXF4"/>
<evidence type="ECO:0000259" key="2">
    <source>
        <dbReference type="PROSITE" id="PS50206"/>
    </source>
</evidence>
<reference evidence="3 4" key="1">
    <citation type="submission" date="2011-03" db="EMBL/GenBank/DDBJ databases">
        <title>The Genome Sequence of Gemella haemolysans M341.</title>
        <authorList>
            <consortium name="The Broad Institute Genome Sequencing Platform"/>
            <consortium name="The Broad Institute Genome Sequencing Center for Infectious Disease"/>
            <person name="Earl A."/>
            <person name="Ward D."/>
            <person name="Feldgarden M."/>
            <person name="Gevers D."/>
            <person name="Sibley C.D."/>
            <person name="Field T.R."/>
            <person name="Grinwis M."/>
            <person name="Eshaghurshan C.S."/>
            <person name="Surette M.G."/>
            <person name="Young S.K."/>
            <person name="Zeng Q."/>
            <person name="Gargeya S."/>
            <person name="Fitzgerald M."/>
            <person name="Haas B."/>
            <person name="Abouelleil A."/>
            <person name="Alvarado L."/>
            <person name="Arachchi H.M."/>
            <person name="Berlin A."/>
            <person name="Brown A."/>
            <person name="Chapman S.B."/>
            <person name="Chen Z."/>
            <person name="Dunbar C."/>
            <person name="Freedman E."/>
            <person name="Gearin G."/>
            <person name="Gellesch M."/>
            <person name="Goldberg J."/>
            <person name="Griggs A."/>
            <person name="Gujja S."/>
            <person name="Heilman E.R."/>
            <person name="Heiman D."/>
            <person name="Howarth C."/>
            <person name="Larson L."/>
            <person name="Lui A."/>
            <person name="MacDonald P.J.P."/>
            <person name="Mehta T."/>
            <person name="Montmayeur A."/>
            <person name="Murphy C."/>
            <person name="Neiman D."/>
            <person name="Pearson M."/>
            <person name="Priest M."/>
            <person name="Roberts A."/>
            <person name="Saif S."/>
            <person name="Shea T."/>
            <person name="Shenoy N."/>
            <person name="Sisk P."/>
            <person name="Stolte C."/>
            <person name="Sykes S."/>
            <person name="White J."/>
            <person name="Yandava C."/>
            <person name="Wortman J."/>
            <person name="Nusbaum C."/>
            <person name="Birren B."/>
        </authorList>
    </citation>
    <scope>NUCLEOTIDE SEQUENCE [LARGE SCALE GENOMIC DNA]</scope>
    <source>
        <strain evidence="3 4">M341</strain>
    </source>
</reference>
<dbReference type="Proteomes" id="UP000004773">
    <property type="component" value="Unassembled WGS sequence"/>
</dbReference>
<gene>
    <name evidence="3" type="ORF">HMPREF0428_00649</name>
</gene>
<organism evidence="3 4">
    <name type="scientific">Gemella haemolysans M341</name>
    <dbReference type="NCBI Taxonomy" id="562981"/>
    <lineage>
        <taxon>Bacteria</taxon>
        <taxon>Bacillati</taxon>
        <taxon>Bacillota</taxon>
        <taxon>Bacilli</taxon>
        <taxon>Bacillales</taxon>
        <taxon>Gemellaceae</taxon>
        <taxon>Gemella</taxon>
    </lineage>
</organism>
<comment type="caution">
    <text evidence="3">The sequence shown here is derived from an EMBL/GenBank/DDBJ whole genome shotgun (WGS) entry which is preliminary data.</text>
</comment>
<evidence type="ECO:0000256" key="1">
    <source>
        <dbReference type="SAM" id="Phobius"/>
    </source>
</evidence>
<dbReference type="PANTHER" id="PTHR43031:SF1">
    <property type="entry name" value="PYRIDINE NUCLEOTIDE-DISULPHIDE OXIDOREDUCTASE"/>
    <property type="match status" value="1"/>
</dbReference>
<dbReference type="InterPro" id="IPR001763">
    <property type="entry name" value="Rhodanese-like_dom"/>
</dbReference>
<dbReference type="PROSITE" id="PS50206">
    <property type="entry name" value="RHODANESE_3"/>
    <property type="match status" value="1"/>
</dbReference>
<proteinExistence type="predicted"/>
<dbReference type="InterPro" id="IPR050229">
    <property type="entry name" value="GlpE_sulfurtransferase"/>
</dbReference>
<dbReference type="InterPro" id="IPR036873">
    <property type="entry name" value="Rhodanese-like_dom_sf"/>
</dbReference>
<dbReference type="Gene3D" id="3.40.250.10">
    <property type="entry name" value="Rhodanese-like domain"/>
    <property type="match status" value="1"/>
</dbReference>
<keyword evidence="1" id="KW-1133">Transmembrane helix</keyword>
<keyword evidence="1" id="KW-0812">Transmembrane</keyword>
<protein>
    <recommendedName>
        <fullName evidence="2">Rhodanese domain-containing protein</fullName>
    </recommendedName>
</protein>
<feature type="domain" description="Rhodanese" evidence="2">
    <location>
        <begin position="42"/>
        <end position="138"/>
    </location>
</feature>
<name>A0AA87DXF4_9BACL</name>
<feature type="transmembrane region" description="Helical" evidence="1">
    <location>
        <begin position="6"/>
        <end position="23"/>
    </location>
</feature>
<dbReference type="CDD" id="cd00158">
    <property type="entry name" value="RHOD"/>
    <property type="match status" value="1"/>
</dbReference>
<dbReference type="Pfam" id="PF00581">
    <property type="entry name" value="Rhodanese"/>
    <property type="match status" value="1"/>
</dbReference>
<dbReference type="RefSeq" id="WP_003146658.1">
    <property type="nucleotide sequence ID" value="NZ_GL883582.1"/>
</dbReference>
<evidence type="ECO:0000313" key="4">
    <source>
        <dbReference type="Proteomes" id="UP000004773"/>
    </source>
</evidence>